<dbReference type="RefSeq" id="WP_090516356.1">
    <property type="nucleotide sequence ID" value="NZ_CWKH01000002.1"/>
</dbReference>
<name>A0A0H5RTA6_9MYCO</name>
<reference evidence="3" key="1">
    <citation type="submission" date="2015-07" db="EMBL/GenBank/DDBJ databases">
        <authorList>
            <person name="Urmite Genomes"/>
        </authorList>
    </citation>
    <scope>NUCLEOTIDE SEQUENCE [LARGE SCALE GENOMIC DNA]</scope>
    <source>
        <strain evidence="3">type strain: ATCC 49404</strain>
    </source>
</reference>
<feature type="transmembrane region" description="Helical" evidence="1">
    <location>
        <begin position="93"/>
        <end position="120"/>
    </location>
</feature>
<sequence length="126" mass="14098">MTTPSDAHGSGWGQWPHSMDALDHRLTRRQARQMSRRFDRVGVGIAAARLREISSGAPAADAELERVQFAFVADELMHDERIAKLARGKQRCASWFVVVIMGLIMFSSLLCMVVLMLSLMQHSAPF</sequence>
<accession>A0A0H5RTA6</accession>
<evidence type="ECO:0000256" key="1">
    <source>
        <dbReference type="SAM" id="Phobius"/>
    </source>
</evidence>
<protein>
    <submittedName>
        <fullName evidence="2">Membrane protein</fullName>
    </submittedName>
</protein>
<dbReference type="AlphaFoldDB" id="A0A0H5RTA6"/>
<dbReference type="OrthoDB" id="4727831at2"/>
<organism evidence="2 3">
    <name type="scientific">Mycolicibacterium neworleansense</name>
    <dbReference type="NCBI Taxonomy" id="146018"/>
    <lineage>
        <taxon>Bacteria</taxon>
        <taxon>Bacillati</taxon>
        <taxon>Actinomycetota</taxon>
        <taxon>Actinomycetes</taxon>
        <taxon>Mycobacteriales</taxon>
        <taxon>Mycobacteriaceae</taxon>
        <taxon>Mycolicibacterium</taxon>
    </lineage>
</organism>
<keyword evidence="1" id="KW-1133">Transmembrane helix</keyword>
<proteinExistence type="predicted"/>
<evidence type="ECO:0000313" key="3">
    <source>
        <dbReference type="Proteomes" id="UP000199147"/>
    </source>
</evidence>
<dbReference type="EMBL" id="CWKH01000002">
    <property type="protein sequence ID" value="CRZ16732.1"/>
    <property type="molecule type" value="Genomic_DNA"/>
</dbReference>
<dbReference type="Proteomes" id="UP000199147">
    <property type="component" value="Unassembled WGS sequence"/>
</dbReference>
<keyword evidence="1" id="KW-0472">Membrane</keyword>
<evidence type="ECO:0000313" key="2">
    <source>
        <dbReference type="EMBL" id="CRZ16732.1"/>
    </source>
</evidence>
<keyword evidence="1" id="KW-0812">Transmembrane</keyword>
<dbReference type="STRING" id="146018.BN2156_03604"/>
<keyword evidence="3" id="KW-1185">Reference proteome</keyword>
<gene>
    <name evidence="2" type="ORF">BN2156_03604</name>
</gene>